<sequence>MRLTQFSDYSLRVLMFLATAPKDELSSIQQIADAYGISKNHLMKVTHQLGKWGFVETIRGRNGGLRLAKDPKDINVGEVVRHTEEDFHVVECFDTGACVLADICHLRGVLGKALQAFFEVLDEYTLADLTQNRSYLQTLLMKSE</sequence>
<name>A0A285CHQ4_9BACI</name>
<comment type="cofactor">
    <cofactor evidence="2">
        <name>[2Fe-2S] cluster</name>
        <dbReference type="ChEBI" id="CHEBI:190135"/>
    </cofactor>
</comment>
<protein>
    <recommendedName>
        <fullName evidence="3">HTH-type transcriptional regulator NsrR</fullName>
    </recommendedName>
</protein>
<dbReference type="Gene3D" id="1.10.10.10">
    <property type="entry name" value="Winged helix-like DNA-binding domain superfamily/Winged helix DNA-binding domain"/>
    <property type="match status" value="1"/>
</dbReference>
<dbReference type="OrthoDB" id="9795923at2"/>
<proteinExistence type="predicted"/>
<accession>A0A285CHQ4</accession>
<gene>
    <name evidence="4" type="ORF">SAMN05877753_101354</name>
</gene>
<organism evidence="4 5">
    <name type="scientific">Bacillus oleivorans</name>
    <dbReference type="NCBI Taxonomy" id="1448271"/>
    <lineage>
        <taxon>Bacteria</taxon>
        <taxon>Bacillati</taxon>
        <taxon>Bacillota</taxon>
        <taxon>Bacilli</taxon>
        <taxon>Bacillales</taxon>
        <taxon>Bacillaceae</taxon>
        <taxon>Bacillus</taxon>
    </lineage>
</organism>
<dbReference type="GO" id="GO:0003677">
    <property type="term" value="F:DNA binding"/>
    <property type="evidence" value="ECO:0007669"/>
    <property type="project" value="UniProtKB-KW"/>
</dbReference>
<dbReference type="InterPro" id="IPR036388">
    <property type="entry name" value="WH-like_DNA-bd_sf"/>
</dbReference>
<dbReference type="RefSeq" id="WP_097156871.1">
    <property type="nucleotide sequence ID" value="NZ_JBEPMQ010000003.1"/>
</dbReference>
<dbReference type="SUPFAM" id="SSF46785">
    <property type="entry name" value="Winged helix' DNA-binding domain"/>
    <property type="match status" value="1"/>
</dbReference>
<dbReference type="Pfam" id="PF02082">
    <property type="entry name" value="Rrf2"/>
    <property type="match status" value="1"/>
</dbReference>
<evidence type="ECO:0000313" key="5">
    <source>
        <dbReference type="Proteomes" id="UP000219546"/>
    </source>
</evidence>
<evidence type="ECO:0000313" key="4">
    <source>
        <dbReference type="EMBL" id="SNX67040.1"/>
    </source>
</evidence>
<dbReference type="EMBL" id="OAOP01000001">
    <property type="protein sequence ID" value="SNX67040.1"/>
    <property type="molecule type" value="Genomic_DNA"/>
</dbReference>
<keyword evidence="1" id="KW-0238">DNA-binding</keyword>
<dbReference type="GO" id="GO:0003700">
    <property type="term" value="F:DNA-binding transcription factor activity"/>
    <property type="evidence" value="ECO:0007669"/>
    <property type="project" value="TreeGrafter"/>
</dbReference>
<dbReference type="NCBIfam" id="TIGR00738">
    <property type="entry name" value="rrf2_super"/>
    <property type="match status" value="1"/>
</dbReference>
<evidence type="ECO:0000256" key="3">
    <source>
        <dbReference type="ARBA" id="ARBA00040173"/>
    </source>
</evidence>
<dbReference type="PANTHER" id="PTHR33221:SF4">
    <property type="entry name" value="HTH-TYPE TRANSCRIPTIONAL REPRESSOR NSRR"/>
    <property type="match status" value="1"/>
</dbReference>
<evidence type="ECO:0000256" key="1">
    <source>
        <dbReference type="ARBA" id="ARBA00023125"/>
    </source>
</evidence>
<dbReference type="Proteomes" id="UP000219546">
    <property type="component" value="Unassembled WGS sequence"/>
</dbReference>
<keyword evidence="5" id="KW-1185">Reference proteome</keyword>
<dbReference type="PANTHER" id="PTHR33221">
    <property type="entry name" value="WINGED HELIX-TURN-HELIX TRANSCRIPTIONAL REGULATOR, RRF2 FAMILY"/>
    <property type="match status" value="1"/>
</dbReference>
<dbReference type="PROSITE" id="PS51197">
    <property type="entry name" value="HTH_RRF2_2"/>
    <property type="match status" value="1"/>
</dbReference>
<reference evidence="4 5" key="1">
    <citation type="submission" date="2017-08" db="EMBL/GenBank/DDBJ databases">
        <authorList>
            <person name="de Groot N.N."/>
        </authorList>
    </citation>
    <scope>NUCLEOTIDE SEQUENCE [LARGE SCALE GENOMIC DNA]</scope>
    <source>
        <strain evidence="4 5">JC228</strain>
    </source>
</reference>
<dbReference type="AlphaFoldDB" id="A0A285CHQ4"/>
<dbReference type="InterPro" id="IPR036390">
    <property type="entry name" value="WH_DNA-bd_sf"/>
</dbReference>
<dbReference type="InterPro" id="IPR000944">
    <property type="entry name" value="Tscrpt_reg_Rrf2"/>
</dbReference>
<evidence type="ECO:0000256" key="2">
    <source>
        <dbReference type="ARBA" id="ARBA00034078"/>
    </source>
</evidence>
<dbReference type="GO" id="GO:0005829">
    <property type="term" value="C:cytosol"/>
    <property type="evidence" value="ECO:0007669"/>
    <property type="project" value="TreeGrafter"/>
</dbReference>